<reference evidence="1 2" key="1">
    <citation type="journal article" date="2022" name="DNA Res.">
        <title>Chromosomal-level genome assembly of the orchid tree Bauhinia variegata (Leguminosae; Cercidoideae) supports the allotetraploid origin hypothesis of Bauhinia.</title>
        <authorList>
            <person name="Zhong Y."/>
            <person name="Chen Y."/>
            <person name="Zheng D."/>
            <person name="Pang J."/>
            <person name="Liu Y."/>
            <person name="Luo S."/>
            <person name="Meng S."/>
            <person name="Qian L."/>
            <person name="Wei D."/>
            <person name="Dai S."/>
            <person name="Zhou R."/>
        </authorList>
    </citation>
    <scope>NUCLEOTIDE SEQUENCE [LARGE SCALE GENOMIC DNA]</scope>
    <source>
        <strain evidence="1">BV-YZ2020</strain>
    </source>
</reference>
<accession>A0ACB9MKY4</accession>
<dbReference type="EMBL" id="CM039434">
    <property type="protein sequence ID" value="KAI4324084.1"/>
    <property type="molecule type" value="Genomic_DNA"/>
</dbReference>
<dbReference type="Proteomes" id="UP000828941">
    <property type="component" value="Chromosome 9"/>
</dbReference>
<gene>
    <name evidence="1" type="ORF">L6164_023648</name>
</gene>
<organism evidence="1 2">
    <name type="scientific">Bauhinia variegata</name>
    <name type="common">Purple orchid tree</name>
    <name type="synonym">Phanera variegata</name>
    <dbReference type="NCBI Taxonomy" id="167791"/>
    <lineage>
        <taxon>Eukaryota</taxon>
        <taxon>Viridiplantae</taxon>
        <taxon>Streptophyta</taxon>
        <taxon>Embryophyta</taxon>
        <taxon>Tracheophyta</taxon>
        <taxon>Spermatophyta</taxon>
        <taxon>Magnoliopsida</taxon>
        <taxon>eudicotyledons</taxon>
        <taxon>Gunneridae</taxon>
        <taxon>Pentapetalae</taxon>
        <taxon>rosids</taxon>
        <taxon>fabids</taxon>
        <taxon>Fabales</taxon>
        <taxon>Fabaceae</taxon>
        <taxon>Cercidoideae</taxon>
        <taxon>Cercideae</taxon>
        <taxon>Bauhiniinae</taxon>
        <taxon>Bauhinia</taxon>
    </lineage>
</organism>
<name>A0ACB9MKY4_BAUVA</name>
<protein>
    <submittedName>
        <fullName evidence="1">Uncharacterized protein</fullName>
    </submittedName>
</protein>
<keyword evidence="2" id="KW-1185">Reference proteome</keyword>
<evidence type="ECO:0000313" key="1">
    <source>
        <dbReference type="EMBL" id="KAI4324084.1"/>
    </source>
</evidence>
<comment type="caution">
    <text evidence="1">The sequence shown here is derived from an EMBL/GenBank/DDBJ whole genome shotgun (WGS) entry which is preliminary data.</text>
</comment>
<proteinExistence type="predicted"/>
<sequence length="84" mass="9547">MLLEGNTLLDGNYETKKILCLIGNEPRNLRLGHATNGMNPYGNLSNKHSARHLLLVIYNVPLQLCMKCKPYVVYDDFRAKTAKK</sequence>
<evidence type="ECO:0000313" key="2">
    <source>
        <dbReference type="Proteomes" id="UP000828941"/>
    </source>
</evidence>